<dbReference type="SUPFAM" id="SSF51182">
    <property type="entry name" value="RmlC-like cupins"/>
    <property type="match status" value="1"/>
</dbReference>
<name>A0ABR9BM56_9GAMM</name>
<accession>A0ABR9BM56</accession>
<dbReference type="EMBL" id="JACYTP010000008">
    <property type="protein sequence ID" value="MBD8513645.1"/>
    <property type="molecule type" value="Genomic_DNA"/>
</dbReference>
<comment type="caution">
    <text evidence="2">The sequence shown here is derived from an EMBL/GenBank/DDBJ whole genome shotgun (WGS) entry which is preliminary data.</text>
</comment>
<evidence type="ECO:0000259" key="1">
    <source>
        <dbReference type="Pfam" id="PF12973"/>
    </source>
</evidence>
<protein>
    <submittedName>
        <fullName evidence="2">Cupin domain-containing protein</fullName>
    </submittedName>
</protein>
<gene>
    <name evidence="2" type="ORF">IFO68_13270</name>
</gene>
<organism evidence="2 3">
    <name type="scientific">Photobacterium arenosum</name>
    <dbReference type="NCBI Taxonomy" id="2774143"/>
    <lineage>
        <taxon>Bacteria</taxon>
        <taxon>Pseudomonadati</taxon>
        <taxon>Pseudomonadota</taxon>
        <taxon>Gammaproteobacteria</taxon>
        <taxon>Vibrionales</taxon>
        <taxon>Vibrionaceae</taxon>
        <taxon>Photobacterium</taxon>
    </lineage>
</organism>
<dbReference type="RefSeq" id="WP_192016338.1">
    <property type="nucleotide sequence ID" value="NZ_JACYTP010000008.1"/>
</dbReference>
<evidence type="ECO:0000313" key="2">
    <source>
        <dbReference type="EMBL" id="MBD8513645.1"/>
    </source>
</evidence>
<reference evidence="2 3" key="1">
    <citation type="submission" date="2020-09" db="EMBL/GenBank/DDBJ databases">
        <title>Photobacterium sp. CAU 1568 isolated from sand of Sido Beach.</title>
        <authorList>
            <person name="Kim W."/>
        </authorList>
    </citation>
    <scope>NUCLEOTIDE SEQUENCE [LARGE SCALE GENOMIC DNA]</scope>
    <source>
        <strain evidence="2 3">CAU 1568</strain>
    </source>
</reference>
<keyword evidence="3" id="KW-1185">Reference proteome</keyword>
<sequence>MNLPLVVNFDALINNPDLISWEKHNTLGRSGARISTLFQCDKTDQKISIVHCQPGAKADCHIHDGHETFLILDGSFMDDFGTYSKGDFVIYEPGSKHAWSSDEGALICAIWGGKTRSP</sequence>
<feature type="domain" description="ChrR-like cupin" evidence="1">
    <location>
        <begin position="26"/>
        <end position="108"/>
    </location>
</feature>
<dbReference type="Gene3D" id="2.60.120.10">
    <property type="entry name" value="Jelly Rolls"/>
    <property type="match status" value="1"/>
</dbReference>
<dbReference type="InterPro" id="IPR014710">
    <property type="entry name" value="RmlC-like_jellyroll"/>
</dbReference>
<evidence type="ECO:0000313" key="3">
    <source>
        <dbReference type="Proteomes" id="UP000649768"/>
    </source>
</evidence>
<dbReference type="InterPro" id="IPR025979">
    <property type="entry name" value="ChrR-like_cupin_dom"/>
</dbReference>
<dbReference type="Pfam" id="PF12973">
    <property type="entry name" value="Cupin_7"/>
    <property type="match status" value="1"/>
</dbReference>
<dbReference type="InterPro" id="IPR011051">
    <property type="entry name" value="RmlC_Cupin_sf"/>
</dbReference>
<dbReference type="Proteomes" id="UP000649768">
    <property type="component" value="Unassembled WGS sequence"/>
</dbReference>
<proteinExistence type="predicted"/>